<feature type="compositionally biased region" description="Basic and acidic residues" evidence="1">
    <location>
        <begin position="133"/>
        <end position="142"/>
    </location>
</feature>
<comment type="caution">
    <text evidence="3">The sequence shown here is derived from an EMBL/GenBank/DDBJ whole genome shotgun (WGS) entry which is preliminary data.</text>
</comment>
<dbReference type="NCBIfam" id="NF008528">
    <property type="entry name" value="PRK11463.1-2"/>
    <property type="match status" value="1"/>
</dbReference>
<evidence type="ECO:0000256" key="2">
    <source>
        <dbReference type="SAM" id="Phobius"/>
    </source>
</evidence>
<dbReference type="RefSeq" id="WP_078482681.1">
    <property type="nucleotide sequence ID" value="NZ_MPRL01000008.1"/>
</dbReference>
<keyword evidence="2" id="KW-0812">Transmembrane</keyword>
<dbReference type="AlphaFoldDB" id="A0A1T2L8X8"/>
<feature type="region of interest" description="Disordered" evidence="1">
    <location>
        <begin position="120"/>
        <end position="142"/>
    </location>
</feature>
<protein>
    <recommendedName>
        <fullName evidence="5">Exlusion protein FxsA</fullName>
    </recommendedName>
</protein>
<dbReference type="PANTHER" id="PTHR35335:SF1">
    <property type="entry name" value="UPF0716 PROTEIN FXSA"/>
    <property type="match status" value="1"/>
</dbReference>
<evidence type="ECO:0000313" key="4">
    <source>
        <dbReference type="Proteomes" id="UP000191110"/>
    </source>
</evidence>
<dbReference type="PANTHER" id="PTHR35335">
    <property type="entry name" value="UPF0716 PROTEIN FXSA"/>
    <property type="match status" value="1"/>
</dbReference>
<evidence type="ECO:0000313" key="3">
    <source>
        <dbReference type="EMBL" id="OOZ41568.1"/>
    </source>
</evidence>
<evidence type="ECO:0000256" key="1">
    <source>
        <dbReference type="SAM" id="MobiDB-lite"/>
    </source>
</evidence>
<dbReference type="Proteomes" id="UP000191110">
    <property type="component" value="Unassembled WGS sequence"/>
</dbReference>
<dbReference type="GO" id="GO:0016020">
    <property type="term" value="C:membrane"/>
    <property type="evidence" value="ECO:0007669"/>
    <property type="project" value="InterPro"/>
</dbReference>
<dbReference type="Pfam" id="PF04186">
    <property type="entry name" value="FxsA"/>
    <property type="match status" value="1"/>
</dbReference>
<feature type="transmembrane region" description="Helical" evidence="2">
    <location>
        <begin position="5"/>
        <end position="23"/>
    </location>
</feature>
<name>A0A1T2L8X8_9GAMM</name>
<sequence length="142" mass="15458">MNTLLYPFVALILIGLLELYVMIGVGGLIGPFTTVFLVIFTAALGLLLMRYQGFKTLQRAQEAMARGDTPELEMLEGVALLLGGALLLIPGFLSDGLGFLMLVPPLRKVVIRWMLRQRGGPRPPSGGSGDGPRTLEGEFWRD</sequence>
<dbReference type="InterPro" id="IPR007313">
    <property type="entry name" value="FxsA"/>
</dbReference>
<dbReference type="OrthoDB" id="9792788at2"/>
<proteinExistence type="predicted"/>
<keyword evidence="2" id="KW-1133">Transmembrane helix</keyword>
<reference evidence="3 4" key="1">
    <citation type="submission" date="2016-11" db="EMBL/GenBank/DDBJ databases">
        <title>Mixed transmission modes and dynamic genome evolution in an obligate animal-bacterial symbiosis.</title>
        <authorList>
            <person name="Russell S.L."/>
            <person name="Corbett-Detig R.B."/>
            <person name="Cavanaugh C.M."/>
        </authorList>
    </citation>
    <scope>NUCLEOTIDE SEQUENCE [LARGE SCALE GENOMIC DNA]</scope>
    <source>
        <strain evidence="3">Sveles-Q1</strain>
    </source>
</reference>
<keyword evidence="2" id="KW-0472">Membrane</keyword>
<gene>
    <name evidence="3" type="ORF">BOW53_03405</name>
</gene>
<organism evidence="3 4">
    <name type="scientific">Solemya pervernicosa gill symbiont</name>
    <dbReference type="NCBI Taxonomy" id="642797"/>
    <lineage>
        <taxon>Bacteria</taxon>
        <taxon>Pseudomonadati</taxon>
        <taxon>Pseudomonadota</taxon>
        <taxon>Gammaproteobacteria</taxon>
        <taxon>sulfur-oxidizing symbionts</taxon>
    </lineage>
</organism>
<evidence type="ECO:0008006" key="5">
    <source>
        <dbReference type="Google" id="ProtNLM"/>
    </source>
</evidence>
<keyword evidence="4" id="KW-1185">Reference proteome</keyword>
<feature type="transmembrane region" description="Helical" evidence="2">
    <location>
        <begin position="72"/>
        <end position="93"/>
    </location>
</feature>
<dbReference type="EMBL" id="MPRL01000008">
    <property type="protein sequence ID" value="OOZ41568.1"/>
    <property type="molecule type" value="Genomic_DNA"/>
</dbReference>
<accession>A0A1T2L8X8</accession>
<feature type="transmembrane region" description="Helical" evidence="2">
    <location>
        <begin position="29"/>
        <end position="51"/>
    </location>
</feature>